<dbReference type="EMBL" id="JACHMH010000001">
    <property type="protein sequence ID" value="MBB4679478.1"/>
    <property type="molecule type" value="Genomic_DNA"/>
</dbReference>
<feature type="region of interest" description="Disordered" evidence="1">
    <location>
        <begin position="272"/>
        <end position="300"/>
    </location>
</feature>
<sequence length="300" mass="31967">MNAADQLLHDAREASRIRAHQTHPDVIALQVERIRTQVDRLMWTGIVLGLAFTMANVQHFAAAGAPQFSLPWLTAWLLDPMVSLVLIAILRAEQIIAQHRLRTGPWVRRAKWATLAATYAMNTWSAWANGDGKAVLLHSVPPLLIFLAAEAITDLRDKLTAAVTRACVTAATPSNPEFTTTSTGAVNTSTTKSMNTTATVREQPAAGVHERQGGANKAPTRARIRFADYLARAQQALTADTVITPAWVRQVTDCSRGLSSQLAAALNNGTSAGANGPTAPPVNTAASRPVNTTSGQAVAS</sequence>
<keyword evidence="2" id="KW-0812">Transmembrane</keyword>
<feature type="transmembrane region" description="Helical" evidence="2">
    <location>
        <begin position="41"/>
        <end position="61"/>
    </location>
</feature>
<accession>A0A7W7FWD1</accession>
<feature type="transmembrane region" description="Helical" evidence="2">
    <location>
        <begin position="73"/>
        <end position="92"/>
    </location>
</feature>
<evidence type="ECO:0000313" key="4">
    <source>
        <dbReference type="Proteomes" id="UP000533598"/>
    </source>
</evidence>
<organism evidence="3 4">
    <name type="scientific">Crossiella cryophila</name>
    <dbReference type="NCBI Taxonomy" id="43355"/>
    <lineage>
        <taxon>Bacteria</taxon>
        <taxon>Bacillati</taxon>
        <taxon>Actinomycetota</taxon>
        <taxon>Actinomycetes</taxon>
        <taxon>Pseudonocardiales</taxon>
        <taxon>Pseudonocardiaceae</taxon>
        <taxon>Crossiella</taxon>
    </lineage>
</organism>
<evidence type="ECO:0000256" key="2">
    <source>
        <dbReference type="SAM" id="Phobius"/>
    </source>
</evidence>
<dbReference type="Proteomes" id="UP000533598">
    <property type="component" value="Unassembled WGS sequence"/>
</dbReference>
<evidence type="ECO:0008006" key="5">
    <source>
        <dbReference type="Google" id="ProtNLM"/>
    </source>
</evidence>
<dbReference type="RefSeq" id="WP_407645143.1">
    <property type="nucleotide sequence ID" value="NZ_BAAAUI010000001.1"/>
</dbReference>
<name>A0A7W7FWD1_9PSEU</name>
<reference evidence="3 4" key="1">
    <citation type="submission" date="2020-08" db="EMBL/GenBank/DDBJ databases">
        <title>Sequencing the genomes of 1000 actinobacteria strains.</title>
        <authorList>
            <person name="Klenk H.-P."/>
        </authorList>
    </citation>
    <scope>NUCLEOTIDE SEQUENCE [LARGE SCALE GENOMIC DNA]</scope>
    <source>
        <strain evidence="3 4">DSM 44230</strain>
    </source>
</reference>
<dbReference type="AlphaFoldDB" id="A0A7W7FWD1"/>
<gene>
    <name evidence="3" type="ORF">HNR67_005596</name>
</gene>
<keyword evidence="4" id="KW-1185">Reference proteome</keyword>
<evidence type="ECO:0000256" key="1">
    <source>
        <dbReference type="SAM" id="MobiDB-lite"/>
    </source>
</evidence>
<comment type="caution">
    <text evidence="3">The sequence shown here is derived from an EMBL/GenBank/DDBJ whole genome shotgun (WGS) entry which is preliminary data.</text>
</comment>
<feature type="compositionally biased region" description="Polar residues" evidence="1">
    <location>
        <begin position="284"/>
        <end position="300"/>
    </location>
</feature>
<evidence type="ECO:0000313" key="3">
    <source>
        <dbReference type="EMBL" id="MBB4679478.1"/>
    </source>
</evidence>
<keyword evidence="2" id="KW-1133">Transmembrane helix</keyword>
<proteinExistence type="predicted"/>
<protein>
    <recommendedName>
        <fullName evidence="5">DUF2637 domain-containing protein</fullName>
    </recommendedName>
</protein>
<keyword evidence="2" id="KW-0472">Membrane</keyword>